<dbReference type="PATRIC" id="fig|1131935.3.peg.5680"/>
<dbReference type="InterPro" id="IPR036390">
    <property type="entry name" value="WH_DNA-bd_sf"/>
</dbReference>
<organism evidence="2 3">
    <name type="scientific">Paenibacillus dendritiformis C454</name>
    <dbReference type="NCBI Taxonomy" id="1131935"/>
    <lineage>
        <taxon>Bacteria</taxon>
        <taxon>Bacillati</taxon>
        <taxon>Bacillota</taxon>
        <taxon>Bacilli</taxon>
        <taxon>Bacillales</taxon>
        <taxon>Paenibacillaceae</taxon>
        <taxon>Paenibacillus</taxon>
    </lineage>
</organism>
<dbReference type="EMBL" id="AHKH01000184">
    <property type="protein sequence ID" value="EHQ59023.1"/>
    <property type="molecule type" value="Genomic_DNA"/>
</dbReference>
<feature type="domain" description="Transcription regulator PadR N-terminal" evidence="1">
    <location>
        <begin position="6"/>
        <end position="81"/>
    </location>
</feature>
<protein>
    <submittedName>
        <fullName evidence="2">PadR-like family transcriptional regulator</fullName>
    </submittedName>
</protein>
<dbReference type="Gene3D" id="1.10.10.10">
    <property type="entry name" value="Winged helix-like DNA-binding domain superfamily/Winged helix DNA-binding domain"/>
    <property type="match status" value="1"/>
</dbReference>
<evidence type="ECO:0000313" key="2">
    <source>
        <dbReference type="EMBL" id="EHQ59023.1"/>
    </source>
</evidence>
<dbReference type="PANTHER" id="PTHR43252:SF2">
    <property type="entry name" value="TRANSCRIPTION REGULATOR, PADR-LIKE FAMILY"/>
    <property type="match status" value="1"/>
</dbReference>
<proteinExistence type="predicted"/>
<reference evidence="2 3" key="1">
    <citation type="journal article" date="2012" name="J. Bacteriol.">
        <title>Genome Sequence of the Pattern-Forming Social Bacterium Paenibacillus dendritiformis C454 Chiral Morphotype.</title>
        <authorList>
            <person name="Sirota-Madi A."/>
            <person name="Olender T."/>
            <person name="Helman Y."/>
            <person name="Brainis I."/>
            <person name="Finkelshtein A."/>
            <person name="Roth D."/>
            <person name="Hagai E."/>
            <person name="Leshkowitz D."/>
            <person name="Brodsky L."/>
            <person name="Galatenko V."/>
            <person name="Nikolaev V."/>
            <person name="Gutnick D.L."/>
            <person name="Lancet D."/>
            <person name="Ben-Jacob E."/>
        </authorList>
    </citation>
    <scope>NUCLEOTIDE SEQUENCE [LARGE SCALE GENOMIC DNA]</scope>
    <source>
        <strain evidence="2 3">C454</strain>
    </source>
</reference>
<comment type="caution">
    <text evidence="2">The sequence shown here is derived from an EMBL/GenBank/DDBJ whole genome shotgun (WGS) entry which is preliminary data.</text>
</comment>
<dbReference type="SUPFAM" id="SSF46785">
    <property type="entry name" value="Winged helix' DNA-binding domain"/>
    <property type="match status" value="1"/>
</dbReference>
<dbReference type="Proteomes" id="UP000003900">
    <property type="component" value="Unassembled WGS sequence"/>
</dbReference>
<keyword evidence="3" id="KW-1185">Reference proteome</keyword>
<dbReference type="RefSeq" id="WP_006679957.1">
    <property type="nucleotide sequence ID" value="NZ_AHKH01000184.1"/>
</dbReference>
<dbReference type="InterPro" id="IPR036388">
    <property type="entry name" value="WH-like_DNA-bd_sf"/>
</dbReference>
<sequence>MTDLIILSLLRQQPMHGYEIQQTIQTSRIDVWTNVLSGSIYYALNKMEKEELIRTEAEERTGARLRKIYAITEQGERYFKEKVRESLTLAPHSVKSDFVLGLTWIDELPREEAKPLLEQNVKELEATLEQWKLGKEIKRQYGLPPIAEASFDNAIALLELDIAYLRKVIGLMQQ</sequence>
<accession>H3SPI2</accession>
<dbReference type="AlphaFoldDB" id="H3SPI2"/>
<evidence type="ECO:0000313" key="3">
    <source>
        <dbReference type="Proteomes" id="UP000003900"/>
    </source>
</evidence>
<dbReference type="Pfam" id="PF03551">
    <property type="entry name" value="PadR"/>
    <property type="match status" value="1"/>
</dbReference>
<dbReference type="STRING" id="1131935.PDENDC454_27463"/>
<dbReference type="PANTHER" id="PTHR43252">
    <property type="entry name" value="TRANSCRIPTIONAL REGULATOR YQJI"/>
    <property type="match status" value="1"/>
</dbReference>
<name>H3SPI2_9BACL</name>
<gene>
    <name evidence="2" type="ORF">PDENDC454_27463</name>
</gene>
<dbReference type="InterPro" id="IPR005149">
    <property type="entry name" value="Tscrpt_reg_PadR_N"/>
</dbReference>
<evidence type="ECO:0000259" key="1">
    <source>
        <dbReference type="Pfam" id="PF03551"/>
    </source>
</evidence>
<dbReference type="OrthoDB" id="9808762at2"/>